<evidence type="ECO:0000313" key="1">
    <source>
        <dbReference type="EMBL" id="TCP98371.1"/>
    </source>
</evidence>
<dbReference type="EMBL" id="SLYC01000042">
    <property type="protein sequence ID" value="TCP98371.1"/>
    <property type="molecule type" value="Genomic_DNA"/>
</dbReference>
<evidence type="ECO:0008006" key="3">
    <source>
        <dbReference type="Google" id="ProtNLM"/>
    </source>
</evidence>
<dbReference type="Pfam" id="PF12900">
    <property type="entry name" value="Pyridox_ox_2"/>
    <property type="match status" value="1"/>
</dbReference>
<gene>
    <name evidence="1" type="ORF">EDD79_10427</name>
</gene>
<comment type="caution">
    <text evidence="1">The sequence shown here is derived from an EMBL/GenBank/DDBJ whole genome shotgun (WGS) entry which is preliminary data.</text>
</comment>
<dbReference type="Gene3D" id="2.30.110.10">
    <property type="entry name" value="Electron Transport, Fmn-binding Protein, Chain A"/>
    <property type="match status" value="1"/>
</dbReference>
<sequence>MFREMRRQDRKMTDSEAMELLIKGEYGVLSIIGQDQYAYGVPLSYAYVDGAIYFHCANEGQKLDNIKGNNKVSFCVVGDTRVIPEKFTTNFESVIVFGKAQISLDDEKRKGLLALVEKYSPDFIEKGTAYMNSDINKTTVFKIDIDHISGKTRK</sequence>
<organism evidence="1 2">
    <name type="scientific">Serpentinicella alkaliphila</name>
    <dbReference type="NCBI Taxonomy" id="1734049"/>
    <lineage>
        <taxon>Bacteria</taxon>
        <taxon>Bacillati</taxon>
        <taxon>Bacillota</taxon>
        <taxon>Clostridia</taxon>
        <taxon>Peptostreptococcales</taxon>
        <taxon>Natronincolaceae</taxon>
        <taxon>Serpentinicella</taxon>
    </lineage>
</organism>
<dbReference type="Proteomes" id="UP000295504">
    <property type="component" value="Unassembled WGS sequence"/>
</dbReference>
<protein>
    <recommendedName>
        <fullName evidence="3">Nitroimidazol reductase NimA-like FMN-containing flavoprotein (Pyridoxamine 5'-phosphate oxidase superfamily)</fullName>
    </recommendedName>
</protein>
<accession>A0A4R2T9A0</accession>
<dbReference type="PANTHER" id="PTHR34071:SF2">
    <property type="entry name" value="FLAVIN-NUCLEOTIDE-BINDING PROTEIN"/>
    <property type="match status" value="1"/>
</dbReference>
<evidence type="ECO:0000313" key="2">
    <source>
        <dbReference type="Proteomes" id="UP000295504"/>
    </source>
</evidence>
<name>A0A4R2T9A0_9FIRM</name>
<dbReference type="InterPro" id="IPR012349">
    <property type="entry name" value="Split_barrel_FMN-bd"/>
</dbReference>
<dbReference type="SUPFAM" id="SSF50475">
    <property type="entry name" value="FMN-binding split barrel"/>
    <property type="match status" value="1"/>
</dbReference>
<dbReference type="AlphaFoldDB" id="A0A4R2T9A0"/>
<dbReference type="InterPro" id="IPR024747">
    <property type="entry name" value="Pyridox_Oxase-rel"/>
</dbReference>
<proteinExistence type="predicted"/>
<dbReference type="RefSeq" id="WP_132849393.1">
    <property type="nucleotide sequence ID" value="NZ_CP058648.1"/>
</dbReference>
<dbReference type="OrthoDB" id="9794935at2"/>
<reference evidence="1 2" key="1">
    <citation type="submission" date="2019-03" db="EMBL/GenBank/DDBJ databases">
        <title>Genomic Encyclopedia of Type Strains, Phase IV (KMG-IV): sequencing the most valuable type-strain genomes for metagenomic binning, comparative biology and taxonomic classification.</title>
        <authorList>
            <person name="Goeker M."/>
        </authorList>
    </citation>
    <scope>NUCLEOTIDE SEQUENCE [LARGE SCALE GENOMIC DNA]</scope>
    <source>
        <strain evidence="1 2">DSM 100013</strain>
    </source>
</reference>
<keyword evidence="2" id="KW-1185">Reference proteome</keyword>
<dbReference type="PANTHER" id="PTHR34071">
    <property type="entry name" value="5-NITROIMIDAZOLE ANTIBIOTICS RESISTANCE PROTEIN, NIMA-FAMILY-RELATED PROTEIN-RELATED"/>
    <property type="match status" value="1"/>
</dbReference>